<name>A0ABP0YSM2_9ROSI</name>
<dbReference type="Proteomes" id="UP001642487">
    <property type="component" value="Chromosome 6"/>
</dbReference>
<evidence type="ECO:0000313" key="2">
    <source>
        <dbReference type="EMBL" id="CAK9323520.1"/>
    </source>
</evidence>
<gene>
    <name evidence="2" type="ORF">CITCOLO1_LOCUS15705</name>
</gene>
<evidence type="ECO:0000256" key="1">
    <source>
        <dbReference type="SAM" id="SignalP"/>
    </source>
</evidence>
<keyword evidence="3" id="KW-1185">Reference proteome</keyword>
<organism evidence="2 3">
    <name type="scientific">Citrullus colocynthis</name>
    <name type="common">colocynth</name>
    <dbReference type="NCBI Taxonomy" id="252529"/>
    <lineage>
        <taxon>Eukaryota</taxon>
        <taxon>Viridiplantae</taxon>
        <taxon>Streptophyta</taxon>
        <taxon>Embryophyta</taxon>
        <taxon>Tracheophyta</taxon>
        <taxon>Spermatophyta</taxon>
        <taxon>Magnoliopsida</taxon>
        <taxon>eudicotyledons</taxon>
        <taxon>Gunneridae</taxon>
        <taxon>Pentapetalae</taxon>
        <taxon>rosids</taxon>
        <taxon>fabids</taxon>
        <taxon>Cucurbitales</taxon>
        <taxon>Cucurbitaceae</taxon>
        <taxon>Benincaseae</taxon>
        <taxon>Citrullus</taxon>
    </lineage>
</organism>
<reference evidence="2 3" key="1">
    <citation type="submission" date="2024-03" db="EMBL/GenBank/DDBJ databases">
        <authorList>
            <person name="Gkanogiannis A."/>
            <person name="Becerra Lopez-Lavalle L."/>
        </authorList>
    </citation>
    <scope>NUCLEOTIDE SEQUENCE [LARGE SCALE GENOMIC DNA]</scope>
</reference>
<feature type="chain" id="PRO_5045394819" evidence="1">
    <location>
        <begin position="22"/>
        <end position="87"/>
    </location>
</feature>
<sequence length="87" mass="9522">IKFAFLLAILLLLANTHQLQSCRTMNEDRQKWSTELLLRQSLQRAPVPPSAKNGGTNIPVPVGQRAFAGKSTTDHVLVPFGVALNTN</sequence>
<feature type="signal peptide" evidence="1">
    <location>
        <begin position="1"/>
        <end position="21"/>
    </location>
</feature>
<accession>A0ABP0YSM2</accession>
<dbReference type="EMBL" id="OZ021740">
    <property type="protein sequence ID" value="CAK9323520.1"/>
    <property type="molecule type" value="Genomic_DNA"/>
</dbReference>
<proteinExistence type="predicted"/>
<feature type="non-terminal residue" evidence="2">
    <location>
        <position position="1"/>
    </location>
</feature>
<keyword evidence="1" id="KW-0732">Signal</keyword>
<protein>
    <submittedName>
        <fullName evidence="2">Uncharacterized protein</fullName>
    </submittedName>
</protein>
<evidence type="ECO:0000313" key="3">
    <source>
        <dbReference type="Proteomes" id="UP001642487"/>
    </source>
</evidence>